<protein>
    <submittedName>
        <fullName evidence="3">Integral membrane protein</fullName>
    </submittedName>
</protein>
<dbReference type="PATRIC" id="fig|1229276.3.peg.464"/>
<dbReference type="eggNOG" id="COG2836">
    <property type="taxonomic scope" value="Bacteria"/>
</dbReference>
<gene>
    <name evidence="3" type="ORF">DI53_0446</name>
</gene>
<dbReference type="PANTHER" id="PTHR42208">
    <property type="entry name" value="HEAVY METAL TRANSPORTER-RELATED"/>
    <property type="match status" value="1"/>
</dbReference>
<keyword evidence="4" id="KW-1185">Reference proteome</keyword>
<accession>A0A0B8TC01</accession>
<dbReference type="RefSeq" id="WP_037494849.1">
    <property type="nucleotide sequence ID" value="NZ_JJMU01000006.1"/>
</dbReference>
<feature type="transmembrane region" description="Helical" evidence="1">
    <location>
        <begin position="6"/>
        <end position="30"/>
    </location>
</feature>
<name>A0A0B8TC01_9SPHI</name>
<feature type="transmembrane region" description="Helical" evidence="1">
    <location>
        <begin position="76"/>
        <end position="95"/>
    </location>
</feature>
<feature type="transmembrane region" description="Helical" evidence="1">
    <location>
        <begin position="157"/>
        <end position="181"/>
    </location>
</feature>
<evidence type="ECO:0000313" key="4">
    <source>
        <dbReference type="Proteomes" id="UP000031802"/>
    </source>
</evidence>
<evidence type="ECO:0000256" key="1">
    <source>
        <dbReference type="SAM" id="Phobius"/>
    </source>
</evidence>
<proteinExistence type="predicted"/>
<feature type="transmembrane region" description="Helical" evidence="1">
    <location>
        <begin position="51"/>
        <end position="70"/>
    </location>
</feature>
<feature type="transmembrane region" description="Helical" evidence="1">
    <location>
        <begin position="193"/>
        <end position="210"/>
    </location>
</feature>
<keyword evidence="1" id="KW-0472">Membrane</keyword>
<sequence>MTYYHLAFFIGLFGSIHCVAMCGPLILAIDRQLGFSWRVLQQRLLYQLGRIMMYGFLGLLLGVVGNLAFMRGWQQGFSIVMGVILVALAIVFMFGKRHSGLAAWQVRALKPLTKMMGSWLNMRGAAFFVGILNGILPCGMVYMALASAMSADSVSGSFFFMLCFGLGTLPLLFVFSIIGGVSRSAFKSGFNRLIPFLYLLMGVWFILRGANLDIPYLSPLLHVEGAIHCM</sequence>
<dbReference type="STRING" id="1229276.DI53_0446"/>
<evidence type="ECO:0000259" key="2">
    <source>
        <dbReference type="Pfam" id="PF13386"/>
    </source>
</evidence>
<dbReference type="PANTHER" id="PTHR42208:SF1">
    <property type="entry name" value="HEAVY METAL TRANSPORTER"/>
    <property type="match status" value="1"/>
</dbReference>
<comment type="caution">
    <text evidence="3">The sequence shown here is derived from an EMBL/GenBank/DDBJ whole genome shotgun (WGS) entry which is preliminary data.</text>
</comment>
<dbReference type="Proteomes" id="UP000031802">
    <property type="component" value="Unassembled WGS sequence"/>
</dbReference>
<dbReference type="AlphaFoldDB" id="A0A0B8TC01"/>
<reference evidence="3 4" key="2">
    <citation type="journal article" date="2015" name="PLoS ONE">
        <title>Whole-Genome Optical Mapping and Finished Genome Sequence of Sphingobacterium deserti sp. nov., a New Species Isolated from the Western Desert of China.</title>
        <authorList>
            <person name="Teng C."/>
            <person name="Zhou Z."/>
            <person name="Molnar I."/>
            <person name="Li X."/>
            <person name="Tang R."/>
            <person name="Chen M."/>
            <person name="Wang L."/>
            <person name="Su S."/>
            <person name="Zhang W."/>
            <person name="Lin M."/>
        </authorList>
    </citation>
    <scope>NUCLEOTIDE SEQUENCE [LARGE SCALE GENOMIC DNA]</scope>
    <source>
        <strain evidence="4">ACCC05744</strain>
    </source>
</reference>
<feature type="transmembrane region" description="Helical" evidence="1">
    <location>
        <begin position="124"/>
        <end position="145"/>
    </location>
</feature>
<dbReference type="EMBL" id="JJMU01000006">
    <property type="protein sequence ID" value="KGE15805.1"/>
    <property type="molecule type" value="Genomic_DNA"/>
</dbReference>
<evidence type="ECO:0000313" key="3">
    <source>
        <dbReference type="EMBL" id="KGE15805.1"/>
    </source>
</evidence>
<reference evidence="4" key="1">
    <citation type="submission" date="2014-04" db="EMBL/GenBank/DDBJ databases">
        <title>Whole-Genome optical mapping and complete genome sequence of Sphingobacterium deserti sp. nov., a new spaces isolated from desert in the west of China.</title>
        <authorList>
            <person name="Teng C."/>
            <person name="Zhou Z."/>
            <person name="Li X."/>
            <person name="Chen M."/>
            <person name="Lin M."/>
            <person name="Wang L."/>
            <person name="Su S."/>
            <person name="Zhang C."/>
            <person name="Zhang W."/>
        </authorList>
    </citation>
    <scope>NUCLEOTIDE SEQUENCE [LARGE SCALE GENOMIC DNA]</scope>
    <source>
        <strain evidence="4">ACCC05744</strain>
    </source>
</reference>
<keyword evidence="1" id="KW-1133">Transmembrane helix</keyword>
<keyword evidence="1" id="KW-0812">Transmembrane</keyword>
<dbReference type="Pfam" id="PF13386">
    <property type="entry name" value="DsbD_2"/>
    <property type="match status" value="1"/>
</dbReference>
<organism evidence="3 4">
    <name type="scientific">Sphingobacterium deserti</name>
    <dbReference type="NCBI Taxonomy" id="1229276"/>
    <lineage>
        <taxon>Bacteria</taxon>
        <taxon>Pseudomonadati</taxon>
        <taxon>Bacteroidota</taxon>
        <taxon>Sphingobacteriia</taxon>
        <taxon>Sphingobacteriales</taxon>
        <taxon>Sphingobacteriaceae</taxon>
        <taxon>Sphingobacterium</taxon>
    </lineage>
</organism>
<feature type="domain" description="Urease accessory protein UreH-like transmembrane" evidence="2">
    <location>
        <begin position="7"/>
        <end position="204"/>
    </location>
</feature>
<dbReference type="InterPro" id="IPR039447">
    <property type="entry name" value="UreH-like_TM_dom"/>
</dbReference>
<dbReference type="OrthoDB" id="594443at2"/>